<organism evidence="2 3">
    <name type="scientific">Septoria linicola</name>
    <dbReference type="NCBI Taxonomy" id="215465"/>
    <lineage>
        <taxon>Eukaryota</taxon>
        <taxon>Fungi</taxon>
        <taxon>Dikarya</taxon>
        <taxon>Ascomycota</taxon>
        <taxon>Pezizomycotina</taxon>
        <taxon>Dothideomycetes</taxon>
        <taxon>Dothideomycetidae</taxon>
        <taxon>Mycosphaerellales</taxon>
        <taxon>Mycosphaerellaceae</taxon>
        <taxon>Septoria</taxon>
    </lineage>
</organism>
<dbReference type="Proteomes" id="UP001056384">
    <property type="component" value="Chromosome 10"/>
</dbReference>
<dbReference type="OrthoDB" id="3639557at2759"/>
<evidence type="ECO:0000313" key="2">
    <source>
        <dbReference type="EMBL" id="USW57648.1"/>
    </source>
</evidence>
<dbReference type="EMBL" id="CP099427">
    <property type="protein sequence ID" value="USW57648.1"/>
    <property type="molecule type" value="Genomic_DNA"/>
</dbReference>
<feature type="chain" id="PRO_5040400031" evidence="1">
    <location>
        <begin position="19"/>
        <end position="124"/>
    </location>
</feature>
<gene>
    <name evidence="2" type="ORF">Slin15195_G109670</name>
</gene>
<sequence length="124" mass="12631">MRLSTTTILSGLLALASAAPTRDHIRRDINDPGHKVEAPSRVYAAYPTGTAAIYPTGTGRPIVPTPTGTTSCPVDGAVVCNGPELFGLCNFGSVVFQPVAAGTACENGKIVGTGIYEMPTAAAV</sequence>
<keyword evidence="3" id="KW-1185">Reference proteome</keyword>
<protein>
    <submittedName>
        <fullName evidence="2">Uncharacterized protein</fullName>
    </submittedName>
</protein>
<dbReference type="AlphaFoldDB" id="A0A9Q9EQK5"/>
<accession>A0A9Q9EQK5</accession>
<evidence type="ECO:0000256" key="1">
    <source>
        <dbReference type="SAM" id="SignalP"/>
    </source>
</evidence>
<evidence type="ECO:0000313" key="3">
    <source>
        <dbReference type="Proteomes" id="UP001056384"/>
    </source>
</evidence>
<name>A0A9Q9EQK5_9PEZI</name>
<feature type="signal peptide" evidence="1">
    <location>
        <begin position="1"/>
        <end position="18"/>
    </location>
</feature>
<reference evidence="2" key="1">
    <citation type="submission" date="2022-06" db="EMBL/GenBank/DDBJ databases">
        <title>Complete genome sequences of two strains of the flax pathogen Septoria linicola.</title>
        <authorList>
            <person name="Lapalu N."/>
            <person name="Simon A."/>
            <person name="Demenou B."/>
            <person name="Paumier D."/>
            <person name="Guillot M.-P."/>
            <person name="Gout L."/>
            <person name="Valade R."/>
        </authorList>
    </citation>
    <scope>NUCLEOTIDE SEQUENCE</scope>
    <source>
        <strain evidence="2">SE15195</strain>
    </source>
</reference>
<keyword evidence="1" id="KW-0732">Signal</keyword>
<proteinExistence type="predicted"/>